<dbReference type="PANTHER" id="PTHR42883:SF2">
    <property type="entry name" value="THYMIDYLYLTRANSFERASE"/>
    <property type="match status" value="1"/>
</dbReference>
<dbReference type="Pfam" id="PF00483">
    <property type="entry name" value="NTP_transferase"/>
    <property type="match status" value="1"/>
</dbReference>
<name>A0ABQ5NWV7_9ACTN</name>
<dbReference type="PANTHER" id="PTHR42883">
    <property type="entry name" value="GLUCOSE-1-PHOSPHATE THYMIDYLTRANSFERASE"/>
    <property type="match status" value="1"/>
</dbReference>
<dbReference type="InterPro" id="IPR005835">
    <property type="entry name" value="NTP_transferase_dom"/>
</dbReference>
<dbReference type="InterPro" id="IPR005908">
    <property type="entry name" value="G1P_thy_trans_l"/>
</dbReference>
<dbReference type="SUPFAM" id="SSF53448">
    <property type="entry name" value="Nucleotide-diphospho-sugar transferases"/>
    <property type="match status" value="1"/>
</dbReference>
<feature type="region of interest" description="Disordered" evidence="1">
    <location>
        <begin position="1"/>
        <end position="31"/>
    </location>
</feature>
<evidence type="ECO:0000313" key="4">
    <source>
        <dbReference type="Proteomes" id="UP001291653"/>
    </source>
</evidence>
<dbReference type="Proteomes" id="UP001291653">
    <property type="component" value="Unassembled WGS sequence"/>
</dbReference>
<organism evidence="3 4">
    <name type="scientific">Streptomyces yaizuensis</name>
    <dbReference type="NCBI Taxonomy" id="2989713"/>
    <lineage>
        <taxon>Bacteria</taxon>
        <taxon>Bacillati</taxon>
        <taxon>Actinomycetota</taxon>
        <taxon>Actinomycetes</taxon>
        <taxon>Kitasatosporales</taxon>
        <taxon>Streptomycetaceae</taxon>
        <taxon>Streptomyces</taxon>
    </lineage>
</organism>
<dbReference type="Gene3D" id="3.90.550.10">
    <property type="entry name" value="Spore Coat Polysaccharide Biosynthesis Protein SpsA, Chain A"/>
    <property type="match status" value="1"/>
</dbReference>
<comment type="caution">
    <text evidence="3">The sequence shown here is derived from an EMBL/GenBank/DDBJ whole genome shotgun (WGS) entry which is preliminary data.</text>
</comment>
<evidence type="ECO:0000259" key="2">
    <source>
        <dbReference type="Pfam" id="PF00483"/>
    </source>
</evidence>
<dbReference type="InterPro" id="IPR029044">
    <property type="entry name" value="Nucleotide-diphossugar_trans"/>
</dbReference>
<keyword evidence="4" id="KW-1185">Reference proteome</keyword>
<dbReference type="EMBL" id="BSBI01000004">
    <property type="protein sequence ID" value="GLF94855.1"/>
    <property type="molecule type" value="Genomic_DNA"/>
</dbReference>
<feature type="domain" description="Nucleotidyl transferase" evidence="2">
    <location>
        <begin position="54"/>
        <end position="287"/>
    </location>
</feature>
<dbReference type="NCBIfam" id="TIGR01208">
    <property type="entry name" value="rmlA_long"/>
    <property type="match status" value="1"/>
</dbReference>
<feature type="compositionally biased region" description="Low complexity" evidence="1">
    <location>
        <begin position="12"/>
        <end position="25"/>
    </location>
</feature>
<reference evidence="3 4" key="1">
    <citation type="submission" date="2022-10" db="EMBL/GenBank/DDBJ databases">
        <title>Draft genome sequence of Streptomyces sp. YSPA8.</title>
        <authorList>
            <person name="Moriuchi R."/>
            <person name="Dohra H."/>
            <person name="Yamamura H."/>
            <person name="Kodani S."/>
        </authorList>
    </citation>
    <scope>NUCLEOTIDE SEQUENCE [LARGE SCALE GENOMIC DNA]</scope>
    <source>
        <strain evidence="3 4">YSPA8</strain>
    </source>
</reference>
<sequence length="424" mass="44966">MMARTLETTERPPAGSAAPAEPGSGNLRLPAAGCRARGRDLPFADRPGDLTPMKGLVLAGGSGSRLWPITHTSAKQLVPVANKPVLFYGLESIADAGIREVGIVVGDKAAEIEAAVGDGSRFGLEVTYLRQDAPLGLAHAVRIARDYLGDDDFVMYLGDNFIVGGISSLVRRFRTSRPDAQIMLTRVADPRAFGVVELDQRGRVIGLEEKPEHPKSDLAVVGVYLFTARVHDAVGRIEPSWRGELEITDAIQGLIDAGCRVQSTVVSGYWKDTGNVADMLEVNRLVLDGVEADCSGEVHSSELVGRVVIEAGATVTGSRIVGPAVVAAGSRIRDSHIGPFTSIDSDCTVVDSEIANSIVLRGASIVGMRRVEHSLIGRETEVTVTETETDTEAGTGTATVPSMPRIPRAHRLVLGDHSKVQVAS</sequence>
<protein>
    <submittedName>
        <fullName evidence="3">Glucose-1-phosphate thymidylyltransferase</fullName>
    </submittedName>
</protein>
<accession>A0ABQ5NWV7</accession>
<evidence type="ECO:0000313" key="3">
    <source>
        <dbReference type="EMBL" id="GLF94855.1"/>
    </source>
</evidence>
<proteinExistence type="predicted"/>
<gene>
    <name evidence="3" type="ORF">SYYSPA8_11180</name>
</gene>
<dbReference type="CDD" id="cd04189">
    <property type="entry name" value="G1P_TT_long"/>
    <property type="match status" value="1"/>
</dbReference>
<evidence type="ECO:0000256" key="1">
    <source>
        <dbReference type="SAM" id="MobiDB-lite"/>
    </source>
</evidence>